<gene>
    <name evidence="1" type="ORF">DTL42_18125</name>
</gene>
<evidence type="ECO:0000313" key="1">
    <source>
        <dbReference type="EMBL" id="RCS43907.1"/>
    </source>
</evidence>
<sequence>MNTLPLEIAVPRKMIEVYQGTGPTLTSMAEQRRFVRFRYLTKAILRYKQSFPSIPRSDSLRLVLVTDVSKTGIGILNSEQLFPSERVNLWTSGKGILQITVARCRKVNDRCFEIGAII</sequence>
<reference evidence="1 2" key="1">
    <citation type="submission" date="2018-07" db="EMBL/GenBank/DDBJ databases">
        <title>Comparative genomes isolates from brazilian mangrove.</title>
        <authorList>
            <person name="De Araujo J.E."/>
            <person name="Taketani R.G."/>
            <person name="Silva M.C.P."/>
            <person name="Lourenco M.V."/>
            <person name="Oliveira V.M."/>
            <person name="Andreote F.D."/>
        </authorList>
    </citation>
    <scope>NUCLEOTIDE SEQUENCE [LARGE SCALE GENOMIC DNA]</scope>
    <source>
        <strain evidence="1 2">HEX PRIS-MGV</strain>
    </source>
</reference>
<protein>
    <recommendedName>
        <fullName evidence="3">PilZ domain-containing protein</fullName>
    </recommendedName>
</protein>
<comment type="caution">
    <text evidence="1">The sequence shown here is derived from an EMBL/GenBank/DDBJ whole genome shotgun (WGS) entry which is preliminary data.</text>
</comment>
<dbReference type="AlphaFoldDB" id="A0A368KMI2"/>
<organism evidence="1 2">
    <name type="scientific">Bremerella cremea</name>
    <dbReference type="NCBI Taxonomy" id="1031537"/>
    <lineage>
        <taxon>Bacteria</taxon>
        <taxon>Pseudomonadati</taxon>
        <taxon>Planctomycetota</taxon>
        <taxon>Planctomycetia</taxon>
        <taxon>Pirellulales</taxon>
        <taxon>Pirellulaceae</taxon>
        <taxon>Bremerella</taxon>
    </lineage>
</organism>
<evidence type="ECO:0008006" key="3">
    <source>
        <dbReference type="Google" id="ProtNLM"/>
    </source>
</evidence>
<proteinExistence type="predicted"/>
<name>A0A368KMI2_9BACT</name>
<dbReference type="Proteomes" id="UP000253562">
    <property type="component" value="Unassembled WGS sequence"/>
</dbReference>
<dbReference type="EMBL" id="QPEX01000037">
    <property type="protein sequence ID" value="RCS43907.1"/>
    <property type="molecule type" value="Genomic_DNA"/>
</dbReference>
<evidence type="ECO:0000313" key="2">
    <source>
        <dbReference type="Proteomes" id="UP000253562"/>
    </source>
</evidence>
<dbReference type="SUPFAM" id="SSF141371">
    <property type="entry name" value="PilZ domain-like"/>
    <property type="match status" value="1"/>
</dbReference>
<accession>A0A368KMI2</accession>